<dbReference type="OrthoDB" id="2514702at2"/>
<keyword evidence="3" id="KW-0808">Transferase</keyword>
<dbReference type="SMART" id="SM00387">
    <property type="entry name" value="HATPase_c"/>
    <property type="match status" value="1"/>
</dbReference>
<protein>
    <submittedName>
        <fullName evidence="3">Sensor histidine kinase</fullName>
    </submittedName>
</protein>
<reference evidence="3 4" key="1">
    <citation type="submission" date="2018-12" db="EMBL/GenBank/DDBJ databases">
        <title>The whole draft genome of Aquabacterium sp. SJQ9.</title>
        <authorList>
            <person name="Sun L."/>
            <person name="Gao X."/>
            <person name="Chen W."/>
            <person name="Huang K."/>
        </authorList>
    </citation>
    <scope>NUCLEOTIDE SEQUENCE [LARGE SCALE GENOMIC DNA]</scope>
    <source>
        <strain evidence="3 4">SJQ9</strain>
    </source>
</reference>
<proteinExistence type="predicted"/>
<sequence>MVNLAYAMCLGYWCWTIVGMVWLAEARRRWPKLPDARERFDRRGVYGLVGWPAIAFCAIVGIPLACLFGVFLAQAILAFPWWPMEIPRERPPFAVSLVLSYSITILTFTIDYLRVRLAANEVRAEAAQRQALQTQLRLLQAQLEPHMMFNTLANLHALIESDPARAQDMLARLITFLRATLGGSRTTTHPLSTEFARVDDYLALMQVRMGPRLQVKLELPAELASHHVPTLLLQPLVENAVKHGLEPNPPGGQLILRARVEDSTLVLCVIDTGRGLRAAEAARQGPPGFGMACVRDRVQSAYGGTASLSMQESTGHSGTIVTLRLPLNTAVSPAPALSTGSISPFGPSVLPPLDEPPAHALHP</sequence>
<name>A0A3R8S7U5_9BURK</name>
<feature type="transmembrane region" description="Helical" evidence="1">
    <location>
        <begin position="45"/>
        <end position="73"/>
    </location>
</feature>
<keyword evidence="1" id="KW-1133">Transmembrane helix</keyword>
<dbReference type="AlphaFoldDB" id="A0A3R8S7U5"/>
<feature type="transmembrane region" description="Helical" evidence="1">
    <location>
        <begin position="6"/>
        <end position="24"/>
    </location>
</feature>
<dbReference type="InterPro" id="IPR005467">
    <property type="entry name" value="His_kinase_dom"/>
</dbReference>
<accession>A0A3R8S7U5</accession>
<dbReference type="InterPro" id="IPR010559">
    <property type="entry name" value="Sig_transdc_His_kin_internal"/>
</dbReference>
<dbReference type="InterPro" id="IPR003594">
    <property type="entry name" value="HATPase_dom"/>
</dbReference>
<evidence type="ECO:0000313" key="4">
    <source>
        <dbReference type="Proteomes" id="UP000269265"/>
    </source>
</evidence>
<keyword evidence="1" id="KW-0472">Membrane</keyword>
<dbReference type="InterPro" id="IPR036890">
    <property type="entry name" value="HATPase_C_sf"/>
</dbReference>
<dbReference type="PANTHER" id="PTHR34220:SF9">
    <property type="entry name" value="SIGNAL TRANSDUCTION HISTIDINE KINASE INTERNAL REGION DOMAIN-CONTAINING PROTEIN"/>
    <property type="match status" value="1"/>
</dbReference>
<evidence type="ECO:0000256" key="1">
    <source>
        <dbReference type="SAM" id="Phobius"/>
    </source>
</evidence>
<dbReference type="Proteomes" id="UP000269265">
    <property type="component" value="Unassembled WGS sequence"/>
</dbReference>
<dbReference type="GO" id="GO:0016020">
    <property type="term" value="C:membrane"/>
    <property type="evidence" value="ECO:0007669"/>
    <property type="project" value="InterPro"/>
</dbReference>
<keyword evidence="1" id="KW-0812">Transmembrane</keyword>
<dbReference type="PROSITE" id="PS50109">
    <property type="entry name" value="HIS_KIN"/>
    <property type="match status" value="1"/>
</dbReference>
<comment type="caution">
    <text evidence="3">The sequence shown here is derived from an EMBL/GenBank/DDBJ whole genome shotgun (WGS) entry which is preliminary data.</text>
</comment>
<dbReference type="SUPFAM" id="SSF55874">
    <property type="entry name" value="ATPase domain of HSP90 chaperone/DNA topoisomerase II/histidine kinase"/>
    <property type="match status" value="1"/>
</dbReference>
<feature type="transmembrane region" description="Helical" evidence="1">
    <location>
        <begin position="93"/>
        <end position="113"/>
    </location>
</feature>
<organism evidence="3 4">
    <name type="scientific">Aquabacterium soli</name>
    <dbReference type="NCBI Taxonomy" id="2493092"/>
    <lineage>
        <taxon>Bacteria</taxon>
        <taxon>Pseudomonadati</taxon>
        <taxon>Pseudomonadota</taxon>
        <taxon>Betaproteobacteria</taxon>
        <taxon>Burkholderiales</taxon>
        <taxon>Aquabacterium</taxon>
    </lineage>
</organism>
<dbReference type="Gene3D" id="3.30.565.10">
    <property type="entry name" value="Histidine kinase-like ATPase, C-terminal domain"/>
    <property type="match status" value="1"/>
</dbReference>
<dbReference type="GO" id="GO:0000155">
    <property type="term" value="F:phosphorelay sensor kinase activity"/>
    <property type="evidence" value="ECO:0007669"/>
    <property type="project" value="InterPro"/>
</dbReference>
<dbReference type="InterPro" id="IPR050640">
    <property type="entry name" value="Bact_2-comp_sensor_kinase"/>
</dbReference>
<evidence type="ECO:0000313" key="3">
    <source>
        <dbReference type="EMBL" id="RRS04476.1"/>
    </source>
</evidence>
<evidence type="ECO:0000259" key="2">
    <source>
        <dbReference type="PROSITE" id="PS50109"/>
    </source>
</evidence>
<dbReference type="PANTHER" id="PTHR34220">
    <property type="entry name" value="SENSOR HISTIDINE KINASE YPDA"/>
    <property type="match status" value="1"/>
</dbReference>
<dbReference type="Pfam" id="PF06580">
    <property type="entry name" value="His_kinase"/>
    <property type="match status" value="1"/>
</dbReference>
<keyword evidence="3" id="KW-0418">Kinase</keyword>
<dbReference type="Pfam" id="PF02518">
    <property type="entry name" value="HATPase_c"/>
    <property type="match status" value="1"/>
</dbReference>
<dbReference type="EMBL" id="RSED01000007">
    <property type="protein sequence ID" value="RRS04476.1"/>
    <property type="molecule type" value="Genomic_DNA"/>
</dbReference>
<gene>
    <name evidence="3" type="ORF">EIP75_10560</name>
</gene>
<keyword evidence="4" id="KW-1185">Reference proteome</keyword>
<feature type="domain" description="Histidine kinase" evidence="2">
    <location>
        <begin position="232"/>
        <end position="329"/>
    </location>
</feature>